<feature type="compositionally biased region" description="Basic and acidic residues" evidence="1">
    <location>
        <begin position="294"/>
        <end position="305"/>
    </location>
</feature>
<keyword evidence="4" id="KW-1185">Reference proteome</keyword>
<evidence type="ECO:0000313" key="4">
    <source>
        <dbReference type="Proteomes" id="UP001610432"/>
    </source>
</evidence>
<dbReference type="Proteomes" id="UP001610432">
    <property type="component" value="Unassembled WGS sequence"/>
</dbReference>
<dbReference type="PANTHER" id="PTHR11106">
    <property type="entry name" value="GANGLIOSIDE INDUCED DIFFERENTIATION ASSOCIATED PROTEIN 2-RELATED"/>
    <property type="match status" value="1"/>
</dbReference>
<feature type="region of interest" description="Disordered" evidence="1">
    <location>
        <begin position="217"/>
        <end position="349"/>
    </location>
</feature>
<dbReference type="RefSeq" id="XP_070881054.1">
    <property type="nucleotide sequence ID" value="XM_071027213.1"/>
</dbReference>
<dbReference type="PROSITE" id="PS51154">
    <property type="entry name" value="MACRO"/>
    <property type="match status" value="1"/>
</dbReference>
<dbReference type="InterPro" id="IPR043472">
    <property type="entry name" value="Macro_dom-like"/>
</dbReference>
<protein>
    <recommendedName>
        <fullName evidence="2">Macro domain-containing protein</fullName>
    </recommendedName>
</protein>
<dbReference type="Pfam" id="PF01661">
    <property type="entry name" value="Macro"/>
    <property type="match status" value="1"/>
</dbReference>
<reference evidence="3 4" key="1">
    <citation type="submission" date="2024-07" db="EMBL/GenBank/DDBJ databases">
        <title>Section-level genome sequencing and comparative genomics of Aspergillus sections Usti and Cavernicolus.</title>
        <authorList>
            <consortium name="Lawrence Berkeley National Laboratory"/>
            <person name="Nybo J.L."/>
            <person name="Vesth T.C."/>
            <person name="Theobald S."/>
            <person name="Frisvad J.C."/>
            <person name="Larsen T.O."/>
            <person name="Kjaerboelling I."/>
            <person name="Rothschild-Mancinelli K."/>
            <person name="Lyhne E.K."/>
            <person name="Kogle M.E."/>
            <person name="Barry K."/>
            <person name="Clum A."/>
            <person name="Na H."/>
            <person name="Ledsgaard L."/>
            <person name="Lin J."/>
            <person name="Lipzen A."/>
            <person name="Kuo A."/>
            <person name="Riley R."/>
            <person name="Mondo S."/>
            <person name="Labutti K."/>
            <person name="Haridas S."/>
            <person name="Pangalinan J."/>
            <person name="Salamov A.A."/>
            <person name="Simmons B.A."/>
            <person name="Magnuson J.K."/>
            <person name="Chen J."/>
            <person name="Drula E."/>
            <person name="Henrissat B."/>
            <person name="Wiebenga A."/>
            <person name="Lubbers R.J."/>
            <person name="Gomes A.C."/>
            <person name="Macurrencykelacurrency M.R."/>
            <person name="Stajich J."/>
            <person name="Grigoriev I.V."/>
            <person name="Mortensen U.H."/>
            <person name="De Vries R.P."/>
            <person name="Baker S.E."/>
            <person name="Andersen M.R."/>
        </authorList>
    </citation>
    <scope>NUCLEOTIDE SEQUENCE [LARGE SCALE GENOMIC DNA]</scope>
    <source>
        <strain evidence="3 4">CBS 449.75</strain>
    </source>
</reference>
<dbReference type="SMART" id="SM00506">
    <property type="entry name" value="A1pp"/>
    <property type="match status" value="1"/>
</dbReference>
<feature type="domain" description="Macro" evidence="2">
    <location>
        <begin position="28"/>
        <end position="215"/>
    </location>
</feature>
<dbReference type="PANTHER" id="PTHR11106:SF27">
    <property type="entry name" value="MACRO DOMAIN-CONTAINING PROTEIN"/>
    <property type="match status" value="1"/>
</dbReference>
<evidence type="ECO:0000313" key="3">
    <source>
        <dbReference type="EMBL" id="KAL2861160.1"/>
    </source>
</evidence>
<dbReference type="CDD" id="cd02908">
    <property type="entry name" value="Macro_OAADPr_deacetylase"/>
    <property type="match status" value="1"/>
</dbReference>
<dbReference type="InterPro" id="IPR002589">
    <property type="entry name" value="Macro_dom"/>
</dbReference>
<evidence type="ECO:0000259" key="2">
    <source>
        <dbReference type="PROSITE" id="PS51154"/>
    </source>
</evidence>
<gene>
    <name evidence="3" type="ORF">BJX67DRAFT_314823</name>
</gene>
<comment type="caution">
    <text evidence="3">The sequence shown here is derived from an EMBL/GenBank/DDBJ whole genome shotgun (WGS) entry which is preliminary data.</text>
</comment>
<dbReference type="GeneID" id="98142285"/>
<accession>A0ABR4L9F7</accession>
<name>A0ABR4L9F7_9EURO</name>
<feature type="compositionally biased region" description="Basic and acidic residues" evidence="1">
    <location>
        <begin position="251"/>
        <end position="261"/>
    </location>
</feature>
<organism evidence="3 4">
    <name type="scientific">Aspergillus lucknowensis</name>
    <dbReference type="NCBI Taxonomy" id="176173"/>
    <lineage>
        <taxon>Eukaryota</taxon>
        <taxon>Fungi</taxon>
        <taxon>Dikarya</taxon>
        <taxon>Ascomycota</taxon>
        <taxon>Pezizomycotina</taxon>
        <taxon>Eurotiomycetes</taxon>
        <taxon>Eurotiomycetidae</taxon>
        <taxon>Eurotiales</taxon>
        <taxon>Aspergillaceae</taxon>
        <taxon>Aspergillus</taxon>
        <taxon>Aspergillus subgen. Nidulantes</taxon>
    </lineage>
</organism>
<evidence type="ECO:0000256" key="1">
    <source>
        <dbReference type="SAM" id="MobiDB-lite"/>
    </source>
</evidence>
<dbReference type="Gene3D" id="3.40.220.10">
    <property type="entry name" value="Leucine Aminopeptidase, subunit E, domain 1"/>
    <property type="match status" value="1"/>
</dbReference>
<feature type="compositionally biased region" description="Polar residues" evidence="1">
    <location>
        <begin position="317"/>
        <end position="329"/>
    </location>
</feature>
<dbReference type="SUPFAM" id="SSF52949">
    <property type="entry name" value="Macro domain-like"/>
    <property type="match status" value="1"/>
</dbReference>
<proteinExistence type="predicted"/>
<sequence length="349" mass="38042">MAPPYIPLAEIPTVSLLYKLKRLIPSHQPANSPSKTLNDTISLVRNDITKLEGVDCIVNAANERLLGGGGVDGVIHRAAGRGLLEECRALNGCDTGDAKITSAYNLPCKRVIHAVGPIYYYEKRITEDGPEKLLRSCYRRSLELAIENDLKSIAFAAISTGVYGYPSKEAARAALDETRRFLESSNNIGRLERVIFCNFEAKDERAYEDLVPIFFPPVDEPQATGNEDSHKESPSPDVLAASLPNPPTVEPKLEGQPESKKLKVSSPDVGRDASTQTAYVSAVSEEKSEDEWEEVNKPDTGRTETLDDDPVEIGRPSSATDVQSVQSSGIIDDMAHSQSTDGFLDRSVP</sequence>
<dbReference type="EMBL" id="JBFXLQ010000074">
    <property type="protein sequence ID" value="KAL2861160.1"/>
    <property type="molecule type" value="Genomic_DNA"/>
</dbReference>